<protein>
    <submittedName>
        <fullName evidence="5">Inner membrane component of T3SS domain-containing protein</fullName>
    </submittedName>
</protein>
<sequence length="159" mass="17378">MTELAVTLLRLSYLLLLWVLVLGALAVLRRDIFGTRITRRRSRGDAQRGNRSTPAAPRRPTRSTPTRLVVTQGPLTGTTMPLGPSAVVVGRAPGSTLVLDDDYSSGRHARFYPQDGAWWVEDLGSTNGTYVGDQRLTQPVQLTAGTPVRVGQTVLELQR</sequence>
<dbReference type="Pfam" id="PF00498">
    <property type="entry name" value="FHA"/>
    <property type="match status" value="1"/>
</dbReference>
<dbReference type="AlphaFoldDB" id="A0A2Y9C046"/>
<feature type="transmembrane region" description="Helical" evidence="3">
    <location>
        <begin position="12"/>
        <end position="33"/>
    </location>
</feature>
<dbReference type="Proteomes" id="UP000250222">
    <property type="component" value="Unassembled WGS sequence"/>
</dbReference>
<evidence type="ECO:0000256" key="3">
    <source>
        <dbReference type="SAM" id="Phobius"/>
    </source>
</evidence>
<dbReference type="InterPro" id="IPR008984">
    <property type="entry name" value="SMAD_FHA_dom_sf"/>
</dbReference>
<keyword evidence="3" id="KW-1133">Transmembrane helix</keyword>
<accession>A0A2Y9C046</accession>
<reference evidence="5 6" key="1">
    <citation type="submission" date="2016-10" db="EMBL/GenBank/DDBJ databases">
        <authorList>
            <person name="Cai Z."/>
        </authorList>
    </citation>
    <scope>NUCLEOTIDE SEQUENCE [LARGE SCALE GENOMIC DNA]</scope>
    <source>
        <strain evidence="5 6">CGMCC 1.10826</strain>
    </source>
</reference>
<keyword evidence="6" id="KW-1185">Reference proteome</keyword>
<dbReference type="PANTHER" id="PTHR23308">
    <property type="entry name" value="NUCLEAR INHIBITOR OF PROTEIN PHOSPHATASE-1"/>
    <property type="match status" value="1"/>
</dbReference>
<dbReference type="SUPFAM" id="SSF49879">
    <property type="entry name" value="SMAD/FHA domain"/>
    <property type="match status" value="1"/>
</dbReference>
<keyword evidence="1" id="KW-0597">Phosphoprotein</keyword>
<feature type="region of interest" description="Disordered" evidence="2">
    <location>
        <begin position="40"/>
        <end position="65"/>
    </location>
</feature>
<gene>
    <name evidence="5" type="ORF">SAMN05216184_11436</name>
</gene>
<dbReference type="RefSeq" id="WP_110853394.1">
    <property type="nucleotide sequence ID" value="NZ_QKLZ01000014.1"/>
</dbReference>
<evidence type="ECO:0000256" key="2">
    <source>
        <dbReference type="SAM" id="MobiDB-lite"/>
    </source>
</evidence>
<organism evidence="5 6">
    <name type="scientific">Georgenia satyanarayanai</name>
    <dbReference type="NCBI Taxonomy" id="860221"/>
    <lineage>
        <taxon>Bacteria</taxon>
        <taxon>Bacillati</taxon>
        <taxon>Actinomycetota</taxon>
        <taxon>Actinomycetes</taxon>
        <taxon>Micrococcales</taxon>
        <taxon>Bogoriellaceae</taxon>
        <taxon>Georgenia</taxon>
    </lineage>
</organism>
<keyword evidence="3" id="KW-0812">Transmembrane</keyword>
<name>A0A2Y9C046_9MICO</name>
<dbReference type="EMBL" id="UETB01000014">
    <property type="protein sequence ID" value="SSA45512.1"/>
    <property type="molecule type" value="Genomic_DNA"/>
</dbReference>
<dbReference type="InterPro" id="IPR050923">
    <property type="entry name" value="Cell_Proc_Reg/RNA_Proc"/>
</dbReference>
<dbReference type="OrthoDB" id="277520at2"/>
<evidence type="ECO:0000256" key="1">
    <source>
        <dbReference type="ARBA" id="ARBA00022553"/>
    </source>
</evidence>
<dbReference type="Gene3D" id="2.60.200.20">
    <property type="match status" value="1"/>
</dbReference>
<evidence type="ECO:0000313" key="5">
    <source>
        <dbReference type="EMBL" id="SSA45512.1"/>
    </source>
</evidence>
<dbReference type="PROSITE" id="PS50006">
    <property type="entry name" value="FHA_DOMAIN"/>
    <property type="match status" value="1"/>
</dbReference>
<feature type="domain" description="FHA" evidence="4">
    <location>
        <begin position="87"/>
        <end position="136"/>
    </location>
</feature>
<evidence type="ECO:0000259" key="4">
    <source>
        <dbReference type="PROSITE" id="PS50006"/>
    </source>
</evidence>
<evidence type="ECO:0000313" key="6">
    <source>
        <dbReference type="Proteomes" id="UP000250222"/>
    </source>
</evidence>
<dbReference type="InterPro" id="IPR000253">
    <property type="entry name" value="FHA_dom"/>
</dbReference>
<dbReference type="SMART" id="SM00240">
    <property type="entry name" value="FHA"/>
    <property type="match status" value="1"/>
</dbReference>
<proteinExistence type="predicted"/>
<feature type="compositionally biased region" description="Low complexity" evidence="2">
    <location>
        <begin position="51"/>
        <end position="65"/>
    </location>
</feature>
<keyword evidence="3" id="KW-0472">Membrane</keyword>